<feature type="domain" description="GINS subunit" evidence="8">
    <location>
        <begin position="99"/>
        <end position="196"/>
    </location>
</feature>
<dbReference type="InterPro" id="IPR031633">
    <property type="entry name" value="SLD5_C"/>
</dbReference>
<feature type="region of interest" description="Disordered" evidence="7">
    <location>
        <begin position="19"/>
        <end position="41"/>
    </location>
</feature>
<gene>
    <name evidence="10" type="ORF">ZYGR_0H01090</name>
</gene>
<dbReference type="SUPFAM" id="SSF160059">
    <property type="entry name" value="PriA/YqbF domain"/>
    <property type="match status" value="1"/>
</dbReference>
<dbReference type="GO" id="GO:0006261">
    <property type="term" value="P:DNA-templated DNA replication"/>
    <property type="evidence" value="ECO:0007669"/>
    <property type="project" value="InterPro"/>
</dbReference>
<dbReference type="GO" id="GO:0000727">
    <property type="term" value="P:double-strand break repair via break-induced replication"/>
    <property type="evidence" value="ECO:0007669"/>
    <property type="project" value="TreeGrafter"/>
</dbReference>
<sequence>MDINIDDILADLDRDTTAVEYSDPSQQLPSDGTTVMMNSSIDPNRYKHTQIEISPEKDFKQLMRLWRNERCSPELLPYPSLLMSRMLRRVQEQMDHIENVSMGFLEEYESLEPAPTPNNKLQLLCMEAELERVKFVIRSYLRCRLNKVDKYMLYLRQLNDNEDDPGITPLNELLSSHELHYHEKHSAILLKLLNNSILKHMPPELQAINDTEGSVSMVDEPNWNKFVFIYVKGIPNDPLLEEGESGKPCYTVSISDLNEDVELSIGGIYVMPYSVIRDLLMQEKIELI</sequence>
<dbReference type="Gene3D" id="3.40.5.60">
    <property type="match status" value="1"/>
</dbReference>
<evidence type="ECO:0000256" key="1">
    <source>
        <dbReference type="ARBA" id="ARBA00004123"/>
    </source>
</evidence>
<name>A0A1Q2ZVC9_ZYGRO</name>
<evidence type="ECO:0000256" key="7">
    <source>
        <dbReference type="SAM" id="MobiDB-lite"/>
    </source>
</evidence>
<evidence type="ECO:0000259" key="9">
    <source>
        <dbReference type="Pfam" id="PF16922"/>
    </source>
</evidence>
<evidence type="ECO:0000256" key="6">
    <source>
        <dbReference type="PIRNR" id="PIRNR007764"/>
    </source>
</evidence>
<dbReference type="PANTHER" id="PTHR21206:SF0">
    <property type="entry name" value="DNA REPLICATION COMPLEX GINS PROTEIN SLD5"/>
    <property type="match status" value="1"/>
</dbReference>
<keyword evidence="4 6" id="KW-0235">DNA replication</keyword>
<dbReference type="Pfam" id="PF05916">
    <property type="entry name" value="Sld5"/>
    <property type="match status" value="1"/>
</dbReference>
<evidence type="ECO:0000313" key="11">
    <source>
        <dbReference type="Proteomes" id="UP000187013"/>
    </source>
</evidence>
<dbReference type="InterPro" id="IPR021151">
    <property type="entry name" value="GINS_A"/>
</dbReference>
<dbReference type="PANTHER" id="PTHR21206">
    <property type="entry name" value="SLD5 PROTEIN"/>
    <property type="match status" value="1"/>
</dbReference>
<dbReference type="OrthoDB" id="338231at2759"/>
<comment type="subcellular location">
    <subcellularLocation>
        <location evidence="1 6">Nucleus</location>
    </subcellularLocation>
</comment>
<evidence type="ECO:0000259" key="8">
    <source>
        <dbReference type="Pfam" id="PF05916"/>
    </source>
</evidence>
<comment type="caution">
    <text evidence="10">The sequence shown here is derived from an EMBL/GenBank/DDBJ whole genome shotgun (WGS) entry which is preliminary data.</text>
</comment>
<evidence type="ECO:0000256" key="2">
    <source>
        <dbReference type="ARBA" id="ARBA00008187"/>
    </source>
</evidence>
<organism evidence="10 11">
    <name type="scientific">Zygosaccharomyces rouxii</name>
    <dbReference type="NCBI Taxonomy" id="4956"/>
    <lineage>
        <taxon>Eukaryota</taxon>
        <taxon>Fungi</taxon>
        <taxon>Dikarya</taxon>
        <taxon>Ascomycota</taxon>
        <taxon>Saccharomycotina</taxon>
        <taxon>Saccharomycetes</taxon>
        <taxon>Saccharomycetales</taxon>
        <taxon>Saccharomycetaceae</taxon>
        <taxon>Zygosaccharomyces</taxon>
    </lineage>
</organism>
<dbReference type="CDD" id="cd21692">
    <property type="entry name" value="GINS_B_Sld5"/>
    <property type="match status" value="1"/>
</dbReference>
<feature type="compositionally biased region" description="Polar residues" evidence="7">
    <location>
        <begin position="23"/>
        <end position="41"/>
    </location>
</feature>
<keyword evidence="5 6" id="KW-0539">Nucleus</keyword>
<feature type="domain" description="DNA replication complex GINS protein SLD5 C-terminal" evidence="9">
    <location>
        <begin position="221"/>
        <end position="288"/>
    </location>
</feature>
<dbReference type="AlphaFoldDB" id="A0A1Q2ZVC9"/>
<evidence type="ECO:0000256" key="4">
    <source>
        <dbReference type="ARBA" id="ARBA00022705"/>
    </source>
</evidence>
<dbReference type="PIRSF" id="PIRSF007764">
    <property type="entry name" value="Sld5"/>
    <property type="match status" value="1"/>
</dbReference>
<reference evidence="10 11" key="1">
    <citation type="submission" date="2016-08" db="EMBL/GenBank/DDBJ databases">
        <title>Draft genome sequence of allopolyploid Zygosaccharomyces rouxii.</title>
        <authorList>
            <person name="Watanabe J."/>
            <person name="Uehara K."/>
            <person name="Mogi Y."/>
            <person name="Tsukioka Y."/>
        </authorList>
    </citation>
    <scope>NUCLEOTIDE SEQUENCE [LARGE SCALE GENOMIC DNA]</scope>
    <source>
        <strain evidence="10 11">NBRC 110957</strain>
    </source>
</reference>
<dbReference type="InterPro" id="IPR038749">
    <property type="entry name" value="Sld5_GINS_A"/>
</dbReference>
<dbReference type="SUPFAM" id="SSF158573">
    <property type="entry name" value="GINS helical bundle-like"/>
    <property type="match status" value="1"/>
</dbReference>
<comment type="function">
    <text evidence="6">The GINS complex plays an essential role in the initiation of DNA replication.</text>
</comment>
<evidence type="ECO:0000256" key="3">
    <source>
        <dbReference type="ARBA" id="ARBA00014804"/>
    </source>
</evidence>
<protein>
    <recommendedName>
        <fullName evidence="3 6">DNA replication complex GINS protein SLD5</fullName>
    </recommendedName>
</protein>
<dbReference type="Proteomes" id="UP000187013">
    <property type="component" value="Unassembled WGS sequence"/>
</dbReference>
<dbReference type="Pfam" id="PF16922">
    <property type="entry name" value="SLD5_C"/>
    <property type="match status" value="1"/>
</dbReference>
<proteinExistence type="inferred from homology"/>
<dbReference type="InterPro" id="IPR008591">
    <property type="entry name" value="GINS_Sld5"/>
</dbReference>
<dbReference type="InterPro" id="IPR036224">
    <property type="entry name" value="GINS_bundle-like_dom_sf"/>
</dbReference>
<dbReference type="EMBL" id="BDGX01000008">
    <property type="protein sequence ID" value="GAV47268.1"/>
    <property type="molecule type" value="Genomic_DNA"/>
</dbReference>
<dbReference type="CDD" id="cd11711">
    <property type="entry name" value="GINS_A_Sld5"/>
    <property type="match status" value="1"/>
</dbReference>
<evidence type="ECO:0000313" key="10">
    <source>
        <dbReference type="EMBL" id="GAV47268.1"/>
    </source>
</evidence>
<dbReference type="Gene3D" id="1.20.58.1030">
    <property type="match status" value="1"/>
</dbReference>
<accession>A0A1Q2ZVC9</accession>
<dbReference type="FunFam" id="1.20.58.1030:FF:000009">
    <property type="entry name" value="DNA replication complex GINS protein SLD5"/>
    <property type="match status" value="1"/>
</dbReference>
<dbReference type="GO" id="GO:0000811">
    <property type="term" value="C:GINS complex"/>
    <property type="evidence" value="ECO:0007669"/>
    <property type="project" value="UniProtKB-UniRule"/>
</dbReference>
<evidence type="ECO:0000256" key="5">
    <source>
        <dbReference type="ARBA" id="ARBA00023242"/>
    </source>
</evidence>
<dbReference type="eggNOG" id="KOG3176">
    <property type="taxonomic scope" value="Eukaryota"/>
</dbReference>
<comment type="similarity">
    <text evidence="2 6">Belongs to the GINS4/SLD5 family.</text>
</comment>